<evidence type="ECO:0000313" key="1">
    <source>
        <dbReference type="EMBL" id="CAI2362707.1"/>
    </source>
</evidence>
<evidence type="ECO:0000313" key="2">
    <source>
        <dbReference type="Proteomes" id="UP001295684"/>
    </source>
</evidence>
<name>A0AAD1U8R3_EUPCR</name>
<protein>
    <submittedName>
        <fullName evidence="1">Uncharacterized protein</fullName>
    </submittedName>
</protein>
<proteinExistence type="predicted"/>
<keyword evidence="2" id="KW-1185">Reference proteome</keyword>
<comment type="caution">
    <text evidence="1">The sequence shown here is derived from an EMBL/GenBank/DDBJ whole genome shotgun (WGS) entry which is preliminary data.</text>
</comment>
<dbReference type="AlphaFoldDB" id="A0AAD1U8R3"/>
<gene>
    <name evidence="1" type="ORF">ECRASSUSDP1_LOCUS4033</name>
</gene>
<organism evidence="1 2">
    <name type="scientific">Euplotes crassus</name>
    <dbReference type="NCBI Taxonomy" id="5936"/>
    <lineage>
        <taxon>Eukaryota</taxon>
        <taxon>Sar</taxon>
        <taxon>Alveolata</taxon>
        <taxon>Ciliophora</taxon>
        <taxon>Intramacronucleata</taxon>
        <taxon>Spirotrichea</taxon>
        <taxon>Hypotrichia</taxon>
        <taxon>Euplotida</taxon>
        <taxon>Euplotidae</taxon>
        <taxon>Moneuplotes</taxon>
    </lineage>
</organism>
<dbReference type="EMBL" id="CAMPGE010003860">
    <property type="protein sequence ID" value="CAI2362707.1"/>
    <property type="molecule type" value="Genomic_DNA"/>
</dbReference>
<reference evidence="1" key="1">
    <citation type="submission" date="2023-07" db="EMBL/GenBank/DDBJ databases">
        <authorList>
            <consortium name="AG Swart"/>
            <person name="Singh M."/>
            <person name="Singh A."/>
            <person name="Seah K."/>
            <person name="Emmerich C."/>
        </authorList>
    </citation>
    <scope>NUCLEOTIDE SEQUENCE</scope>
    <source>
        <strain evidence="1">DP1</strain>
    </source>
</reference>
<sequence>MEETFSQTDKTEFEQLCDIIKGKTLKGCTILLTFFVNCHGKITNTSYCDEESSGSQSNDLPKESISGISVGQELESEKIFGEEEVTKVKMLKLLSYHLTKYQVTSMSGRMYLPEARGGTKVCKVTYRDKSVGYFSKKELCRILRESIIATNFLMHKVPKEMISIKGLLSGDTFKHKVSLSKDNTFSSHFYYKNQLKTPETEKERMIVNTSFEIISIIEETTGGRVTSIELVYCRTRYTFQIDIYRTQKLFLADCNNFELSNLEGQGISSFKNSKIMEVSSDLIDKEDKTAHTIDEYSLPKVKSLPSISQLNSSPKNVFRVRIPHIKNKYEIRRDNSQLMSVQDKFRSSPSIRHRVFSPDDTSLRNTTYQPFNFHRFKNFVNKRERNIQFSHLPPSATKPETFGKYLKGEYVHKNHGLATTLGVPKSFLKSKRPQKYIDRIKMLREMSLSKSSIPPYVSIFKKKK</sequence>
<dbReference type="Proteomes" id="UP001295684">
    <property type="component" value="Unassembled WGS sequence"/>
</dbReference>
<accession>A0AAD1U8R3</accession>